<evidence type="ECO:0000313" key="1">
    <source>
        <dbReference type="EMBL" id="UJG41969.1"/>
    </source>
</evidence>
<dbReference type="EMBL" id="CP084166">
    <property type="protein sequence ID" value="UJG41969.1"/>
    <property type="molecule type" value="Genomic_DNA"/>
</dbReference>
<dbReference type="Proteomes" id="UP001201020">
    <property type="component" value="Chromosome"/>
</dbReference>
<organism evidence="1">
    <name type="scientific">Candidatus Heimdallarchaeum aukensis</name>
    <dbReference type="NCBI Taxonomy" id="2876573"/>
    <lineage>
        <taxon>Archaea</taxon>
        <taxon>Promethearchaeati</taxon>
        <taxon>Candidatus Heimdallarchaeota</taxon>
        <taxon>Candidatus Heimdallarchaeia (ex Rinke et al. 2021) (nom. nud.)</taxon>
        <taxon>Candidatus Heimdallarchaeales</taxon>
        <taxon>Candidatus Heimdallarchaeaceae</taxon>
        <taxon>Candidatus Heimdallarchaeum</taxon>
    </lineage>
</organism>
<proteinExistence type="predicted"/>
<protein>
    <submittedName>
        <fullName evidence="1">Uncharacterized protein</fullName>
    </submittedName>
</protein>
<name>A0A9Y1FMK6_9ARCH</name>
<sequence>MEKKKEWAIAQEKITGYIQKLGFDVWKERKINNKRVDILAKKVSREKITYLVFEIKHYNRVHAHNEREFFVQIQDYVKELLLREVARKSAKKVLRDYMFIGYLVFTNDFGLFKNRKKDWKRNFFHQSEKVLREIWRKKVSFFYSTPEFIKRNLVSLGLDLDKQLTLNQLFNCEENK</sequence>
<gene>
    <name evidence="1" type="ORF">K9W45_05760</name>
</gene>
<dbReference type="AlphaFoldDB" id="A0A9Y1FMK6"/>
<accession>A0A9Y1FMK6</accession>
<reference evidence="1" key="1">
    <citation type="journal article" date="2022" name="Nat. Microbiol.">
        <title>Unique mobile elements and scalable gene flow at the prokaryote-eukaryote boundary revealed by circularized Asgard archaea genomes.</title>
        <authorList>
            <person name="Wu F."/>
            <person name="Speth D.R."/>
            <person name="Philosof A."/>
            <person name="Cremiere A."/>
            <person name="Narayanan A."/>
            <person name="Barco R.A."/>
            <person name="Connon S.A."/>
            <person name="Amend J.P."/>
            <person name="Antoshechkin I.A."/>
            <person name="Orphan V.J."/>
        </authorList>
    </citation>
    <scope>NUCLEOTIDE SEQUENCE</scope>
    <source>
        <strain evidence="1">PM71</strain>
    </source>
</reference>